<sequence length="200" mass="21377">MKIDPRDIAEKIDPRDIVKKHYRTLYDNRNGRPKAGDYALFLGAPAVVCSLPFWTGVAVGSTSGLLAASSVLGGLLFALLILVLEMAAGTAASAEQGGVTTRILRRVKVLSELSANVSYSVLISIVLTIILTAGEFMLPAGIAPIPGQPIIQPVQPASFTAIALFFLAHFVITLAMVLKRTFALTQRELELAAVPVERHN</sequence>
<evidence type="ECO:0000313" key="2">
    <source>
        <dbReference type="EMBL" id="MBM7480108.1"/>
    </source>
</evidence>
<evidence type="ECO:0000256" key="1">
    <source>
        <dbReference type="SAM" id="Phobius"/>
    </source>
</evidence>
<comment type="caution">
    <text evidence="2">The sequence shown here is derived from an EMBL/GenBank/DDBJ whole genome shotgun (WGS) entry which is preliminary data.</text>
</comment>
<feature type="transmembrane region" description="Helical" evidence="1">
    <location>
        <begin position="65"/>
        <end position="92"/>
    </location>
</feature>
<protein>
    <submittedName>
        <fullName evidence="2">Uncharacterized protein</fullName>
    </submittedName>
</protein>
<dbReference type="EMBL" id="JAFBBO010000001">
    <property type="protein sequence ID" value="MBM7480108.1"/>
    <property type="molecule type" value="Genomic_DNA"/>
</dbReference>
<dbReference type="RefSeq" id="WP_205307925.1">
    <property type="nucleotide sequence ID" value="NZ_BAAAVF010000007.1"/>
</dbReference>
<feature type="transmembrane region" description="Helical" evidence="1">
    <location>
        <begin position="157"/>
        <end position="178"/>
    </location>
</feature>
<keyword evidence="1" id="KW-1133">Transmembrane helix</keyword>
<proteinExistence type="predicted"/>
<gene>
    <name evidence="2" type="ORF">JOD49_003028</name>
</gene>
<keyword evidence="3" id="KW-1185">Reference proteome</keyword>
<evidence type="ECO:0000313" key="3">
    <source>
        <dbReference type="Proteomes" id="UP000698059"/>
    </source>
</evidence>
<reference evidence="2 3" key="1">
    <citation type="submission" date="2021-01" db="EMBL/GenBank/DDBJ databases">
        <title>Sequencing the genomes of 1000 actinobacteria strains.</title>
        <authorList>
            <person name="Klenk H.-P."/>
        </authorList>
    </citation>
    <scope>NUCLEOTIDE SEQUENCE [LARGE SCALE GENOMIC DNA]</scope>
    <source>
        <strain evidence="2 3">DSM 46000</strain>
    </source>
</reference>
<keyword evidence="1" id="KW-0812">Transmembrane</keyword>
<dbReference type="Proteomes" id="UP000698059">
    <property type="component" value="Unassembled WGS sequence"/>
</dbReference>
<keyword evidence="1" id="KW-0472">Membrane</keyword>
<name>A0ABS2LJ20_9CELL</name>
<accession>A0ABS2LJ20</accession>
<organism evidence="2 3">
    <name type="scientific">Oerskovia jenensis</name>
    <dbReference type="NCBI Taxonomy" id="162169"/>
    <lineage>
        <taxon>Bacteria</taxon>
        <taxon>Bacillati</taxon>
        <taxon>Actinomycetota</taxon>
        <taxon>Actinomycetes</taxon>
        <taxon>Micrococcales</taxon>
        <taxon>Cellulomonadaceae</taxon>
        <taxon>Oerskovia</taxon>
    </lineage>
</organism>
<feature type="transmembrane region" description="Helical" evidence="1">
    <location>
        <begin position="113"/>
        <end position="137"/>
    </location>
</feature>
<feature type="transmembrane region" description="Helical" evidence="1">
    <location>
        <begin position="38"/>
        <end position="59"/>
    </location>
</feature>